<reference evidence="2 4" key="2">
    <citation type="submission" date="2019-07" db="EMBL/GenBank/DDBJ databases">
        <title>Georgenia wutianyii sp. nov. and Georgenia *** sp. nov. isolated from plateau pika (Ochotona curzoniae) in the Qinghai-Tibet plateau of China.</title>
        <authorList>
            <person name="Tian Z."/>
        </authorList>
    </citation>
    <scope>NUCLEOTIDE SEQUENCE [LARGE SCALE GENOMIC DNA]</scope>
    <source>
        <strain evidence="2 4">Z446</strain>
    </source>
</reference>
<dbReference type="OrthoDB" id="8479417at2"/>
<dbReference type="EMBL" id="VJXR01000046">
    <property type="protein sequence ID" value="TRW44359.1"/>
    <property type="molecule type" value="Genomic_DNA"/>
</dbReference>
<dbReference type="Proteomes" id="UP000318693">
    <property type="component" value="Unassembled WGS sequence"/>
</dbReference>
<evidence type="ECO:0000313" key="1">
    <source>
        <dbReference type="EMBL" id="QDC24440.1"/>
    </source>
</evidence>
<accession>A0A552WP41</accession>
<name>A0A552WP41_9MICO</name>
<dbReference type="SUPFAM" id="SSF142906">
    <property type="entry name" value="YjbR-like"/>
    <property type="match status" value="1"/>
</dbReference>
<accession>A0A5B8C319</accession>
<organism evidence="2 4">
    <name type="scientific">Georgenia yuyongxinii</name>
    <dbReference type="NCBI Taxonomy" id="2589797"/>
    <lineage>
        <taxon>Bacteria</taxon>
        <taxon>Bacillati</taxon>
        <taxon>Actinomycetota</taxon>
        <taxon>Actinomycetes</taxon>
        <taxon>Micrococcales</taxon>
        <taxon>Bogoriellaceae</taxon>
        <taxon>Georgenia</taxon>
    </lineage>
</organism>
<reference evidence="1 3" key="1">
    <citation type="submission" date="2019-05" db="EMBL/GenBank/DDBJ databases">
        <title>Georgenia *** sp. nov., and Georgenia *** sp. nov., isolated from the intestinal contents of plateau pika (Ochotona curzoniae) in the Qinghai-Tibet plateau of China.</title>
        <authorList>
            <person name="Tian Z."/>
        </authorList>
    </citation>
    <scope>NUCLEOTIDE SEQUENCE [LARGE SCALE GENOMIC DNA]</scope>
    <source>
        <strain evidence="1 3">Z443</strain>
    </source>
</reference>
<proteinExistence type="predicted"/>
<protein>
    <submittedName>
        <fullName evidence="2">MmcQ/YjbR family DNA-binding protein</fullName>
    </submittedName>
</protein>
<dbReference type="KEGG" id="gyu:FE374_07210"/>
<dbReference type="Pfam" id="PF04237">
    <property type="entry name" value="YjbR"/>
    <property type="match status" value="1"/>
</dbReference>
<dbReference type="EMBL" id="CP040915">
    <property type="protein sequence ID" value="QDC24440.1"/>
    <property type="molecule type" value="Genomic_DNA"/>
</dbReference>
<evidence type="ECO:0000313" key="2">
    <source>
        <dbReference type="EMBL" id="TRW44359.1"/>
    </source>
</evidence>
<dbReference type="Proteomes" id="UP000314616">
    <property type="component" value="Chromosome"/>
</dbReference>
<gene>
    <name evidence="1" type="ORF">FE374_07210</name>
    <name evidence="2" type="ORF">FJ693_13975</name>
</gene>
<dbReference type="GO" id="GO:0003677">
    <property type="term" value="F:DNA binding"/>
    <property type="evidence" value="ECO:0007669"/>
    <property type="project" value="UniProtKB-KW"/>
</dbReference>
<keyword evidence="4" id="KW-1185">Reference proteome</keyword>
<evidence type="ECO:0000313" key="4">
    <source>
        <dbReference type="Proteomes" id="UP000318693"/>
    </source>
</evidence>
<evidence type="ECO:0000313" key="3">
    <source>
        <dbReference type="Proteomes" id="UP000314616"/>
    </source>
</evidence>
<dbReference type="Gene3D" id="3.90.1150.30">
    <property type="match status" value="1"/>
</dbReference>
<keyword evidence="2" id="KW-0238">DNA-binding</keyword>
<dbReference type="RefSeq" id="WP_139927882.1">
    <property type="nucleotide sequence ID" value="NZ_CP040915.1"/>
</dbReference>
<dbReference type="InterPro" id="IPR038056">
    <property type="entry name" value="YjbR-like_sf"/>
</dbReference>
<dbReference type="AlphaFoldDB" id="A0A552WP41"/>
<sequence length="147" mass="16232">MAHPTMFHDADPYLALLRTIALAFPEAEEVVSHGRPNFRVRKVFAVYGSGTKGPAATRVRYDHGLVVLPEESERPALVQDPRYFVPAYLAPSGWIGVDLTARGRDGPDDVDWDEVAELLDGSYRQVAGPRLVTRLDAEGGPAAHRRR</sequence>
<dbReference type="InterPro" id="IPR058532">
    <property type="entry name" value="YjbR/MT2646/Rv2570-like"/>
</dbReference>